<proteinExistence type="predicted"/>
<reference evidence="1" key="1">
    <citation type="submission" date="2014-11" db="EMBL/GenBank/DDBJ databases">
        <authorList>
            <person name="Amaro Gonzalez C."/>
        </authorList>
    </citation>
    <scope>NUCLEOTIDE SEQUENCE</scope>
</reference>
<reference evidence="1" key="2">
    <citation type="journal article" date="2015" name="Fish Shellfish Immunol.">
        <title>Early steps in the European eel (Anguilla anguilla)-Vibrio vulnificus interaction in the gills: Role of the RtxA13 toxin.</title>
        <authorList>
            <person name="Callol A."/>
            <person name="Pajuelo D."/>
            <person name="Ebbesson L."/>
            <person name="Teles M."/>
            <person name="MacKenzie S."/>
            <person name="Amaro C."/>
        </authorList>
    </citation>
    <scope>NUCLEOTIDE SEQUENCE</scope>
</reference>
<evidence type="ECO:0000313" key="1">
    <source>
        <dbReference type="EMBL" id="JAH67236.1"/>
    </source>
</evidence>
<accession>A0A0E9UNB5</accession>
<dbReference type="AlphaFoldDB" id="A0A0E9UNB5"/>
<sequence>MCRLPPLALNRRFGDGLRSKWQTAGRRNRTYQRLVPLPVIIKSQGWAL</sequence>
<protein>
    <submittedName>
        <fullName evidence="1">Uncharacterized protein</fullName>
    </submittedName>
</protein>
<organism evidence="1">
    <name type="scientific">Anguilla anguilla</name>
    <name type="common">European freshwater eel</name>
    <name type="synonym">Muraena anguilla</name>
    <dbReference type="NCBI Taxonomy" id="7936"/>
    <lineage>
        <taxon>Eukaryota</taxon>
        <taxon>Metazoa</taxon>
        <taxon>Chordata</taxon>
        <taxon>Craniata</taxon>
        <taxon>Vertebrata</taxon>
        <taxon>Euteleostomi</taxon>
        <taxon>Actinopterygii</taxon>
        <taxon>Neopterygii</taxon>
        <taxon>Teleostei</taxon>
        <taxon>Anguilliformes</taxon>
        <taxon>Anguillidae</taxon>
        <taxon>Anguilla</taxon>
    </lineage>
</organism>
<name>A0A0E9UNB5_ANGAN</name>
<dbReference type="EMBL" id="GBXM01041341">
    <property type="protein sequence ID" value="JAH67236.1"/>
    <property type="molecule type" value="Transcribed_RNA"/>
</dbReference>